<reference evidence="2 3" key="1">
    <citation type="journal article" date="2023" name="Genes (Basel)">
        <title>Chromosome-Level Genome Assembly and Circadian Gene Repertoire of the Patagonia Blennie Eleginops maclovinus-The Closest Ancestral Proxy of Antarctic Cryonotothenioids.</title>
        <authorList>
            <person name="Cheng C.C."/>
            <person name="Rivera-Colon A.G."/>
            <person name="Minhas B.F."/>
            <person name="Wilson L."/>
            <person name="Rayamajhi N."/>
            <person name="Vargas-Chacoff L."/>
            <person name="Catchen J.M."/>
        </authorList>
    </citation>
    <scope>NUCLEOTIDE SEQUENCE [LARGE SCALE GENOMIC DNA]</scope>
    <source>
        <strain evidence="2">JMC-PN-2008</strain>
    </source>
</reference>
<dbReference type="AlphaFoldDB" id="A0AAN7XK40"/>
<evidence type="ECO:0000313" key="3">
    <source>
        <dbReference type="Proteomes" id="UP001346869"/>
    </source>
</evidence>
<gene>
    <name evidence="2" type="ORF">PBY51_017831</name>
</gene>
<feature type="region of interest" description="Disordered" evidence="1">
    <location>
        <begin position="1"/>
        <end position="44"/>
    </location>
</feature>
<protein>
    <submittedName>
        <fullName evidence="2">Uncharacterized protein</fullName>
    </submittedName>
</protein>
<keyword evidence="3" id="KW-1185">Reference proteome</keyword>
<dbReference type="Proteomes" id="UP001346869">
    <property type="component" value="Unassembled WGS sequence"/>
</dbReference>
<reference evidence="2 3" key="2">
    <citation type="journal article" date="2023" name="Mol. Biol. Evol.">
        <title>Genomics of Secondarily Temperate Adaptation in the Only Non-Antarctic Icefish.</title>
        <authorList>
            <person name="Rivera-Colon A.G."/>
            <person name="Rayamajhi N."/>
            <person name="Minhas B.F."/>
            <person name="Madrigal G."/>
            <person name="Bilyk K.T."/>
            <person name="Yoon V."/>
            <person name="Hune M."/>
            <person name="Gregory S."/>
            <person name="Cheng C.H.C."/>
            <person name="Catchen J.M."/>
        </authorList>
    </citation>
    <scope>NUCLEOTIDE SEQUENCE [LARGE SCALE GENOMIC DNA]</scope>
    <source>
        <strain evidence="2">JMC-PN-2008</strain>
    </source>
</reference>
<proteinExistence type="predicted"/>
<sequence>MSREGFEAHERPGAEIENPPHQGLGIMGRDFPSSQSSWEMQRTAWVSPDSPLCAVTMANIPRAKENR</sequence>
<comment type="caution">
    <text evidence="2">The sequence shown here is derived from an EMBL/GenBank/DDBJ whole genome shotgun (WGS) entry which is preliminary data.</text>
</comment>
<feature type="compositionally biased region" description="Basic and acidic residues" evidence="1">
    <location>
        <begin position="1"/>
        <end position="14"/>
    </location>
</feature>
<name>A0AAN7XK40_ELEMC</name>
<evidence type="ECO:0000313" key="2">
    <source>
        <dbReference type="EMBL" id="KAK5862432.1"/>
    </source>
</evidence>
<evidence type="ECO:0000256" key="1">
    <source>
        <dbReference type="SAM" id="MobiDB-lite"/>
    </source>
</evidence>
<accession>A0AAN7XK40</accession>
<organism evidence="2 3">
    <name type="scientific">Eleginops maclovinus</name>
    <name type="common">Patagonian blennie</name>
    <name type="synonym">Eleginus maclovinus</name>
    <dbReference type="NCBI Taxonomy" id="56733"/>
    <lineage>
        <taxon>Eukaryota</taxon>
        <taxon>Metazoa</taxon>
        <taxon>Chordata</taxon>
        <taxon>Craniata</taxon>
        <taxon>Vertebrata</taxon>
        <taxon>Euteleostomi</taxon>
        <taxon>Actinopterygii</taxon>
        <taxon>Neopterygii</taxon>
        <taxon>Teleostei</taxon>
        <taxon>Neoteleostei</taxon>
        <taxon>Acanthomorphata</taxon>
        <taxon>Eupercaria</taxon>
        <taxon>Perciformes</taxon>
        <taxon>Notothenioidei</taxon>
        <taxon>Eleginopidae</taxon>
        <taxon>Eleginops</taxon>
    </lineage>
</organism>
<dbReference type="EMBL" id="JAUZQC010000012">
    <property type="protein sequence ID" value="KAK5862432.1"/>
    <property type="molecule type" value="Genomic_DNA"/>
</dbReference>